<accession>A0ABP9W126</accession>
<reference evidence="5 6" key="1">
    <citation type="submission" date="2024-02" db="EMBL/GenBank/DDBJ databases">
        <title>Rhodopirellula caenicola NBRC 110016.</title>
        <authorList>
            <person name="Ichikawa N."/>
            <person name="Katano-Makiyama Y."/>
            <person name="Hidaka K."/>
        </authorList>
    </citation>
    <scope>NUCLEOTIDE SEQUENCE [LARGE SCALE GENOMIC DNA]</scope>
    <source>
        <strain evidence="5 6">NBRC 110016</strain>
    </source>
</reference>
<comment type="caution">
    <text evidence="5">The sequence shown here is derived from an EMBL/GenBank/DDBJ whole genome shotgun (WGS) entry which is preliminary data.</text>
</comment>
<evidence type="ECO:0000256" key="3">
    <source>
        <dbReference type="ARBA" id="ARBA00022737"/>
    </source>
</evidence>
<name>A0ABP9W126_9BACT</name>
<keyword evidence="4" id="KW-0012">Acyltransferase</keyword>
<dbReference type="SUPFAM" id="SSF51161">
    <property type="entry name" value="Trimeric LpxA-like enzymes"/>
    <property type="match status" value="1"/>
</dbReference>
<keyword evidence="3" id="KW-0677">Repeat</keyword>
<dbReference type="InterPro" id="IPR018357">
    <property type="entry name" value="Hexapep_transf_CS"/>
</dbReference>
<evidence type="ECO:0000256" key="4">
    <source>
        <dbReference type="ARBA" id="ARBA00023315"/>
    </source>
</evidence>
<evidence type="ECO:0000313" key="6">
    <source>
        <dbReference type="Proteomes" id="UP001416858"/>
    </source>
</evidence>
<dbReference type="InterPro" id="IPR011004">
    <property type="entry name" value="Trimer_LpxA-like_sf"/>
</dbReference>
<gene>
    <name evidence="5" type="primary">lacA</name>
    <name evidence="5" type="ORF">Rcae01_06593</name>
</gene>
<organism evidence="5 6">
    <name type="scientific">Novipirellula caenicola</name>
    <dbReference type="NCBI Taxonomy" id="1536901"/>
    <lineage>
        <taxon>Bacteria</taxon>
        <taxon>Pseudomonadati</taxon>
        <taxon>Planctomycetota</taxon>
        <taxon>Planctomycetia</taxon>
        <taxon>Pirellulales</taxon>
        <taxon>Pirellulaceae</taxon>
        <taxon>Novipirellula</taxon>
    </lineage>
</organism>
<proteinExistence type="inferred from homology"/>
<dbReference type="EMBL" id="BAABRO010000035">
    <property type="protein sequence ID" value="GAA5511080.1"/>
    <property type="molecule type" value="Genomic_DNA"/>
</dbReference>
<comment type="similarity">
    <text evidence="1">Belongs to the transferase hexapeptide repeat family.</text>
</comment>
<dbReference type="Proteomes" id="UP001416858">
    <property type="component" value="Unassembled WGS sequence"/>
</dbReference>
<keyword evidence="2" id="KW-0808">Transferase</keyword>
<dbReference type="Pfam" id="PF00132">
    <property type="entry name" value="Hexapep"/>
    <property type="match status" value="1"/>
</dbReference>
<evidence type="ECO:0000256" key="2">
    <source>
        <dbReference type="ARBA" id="ARBA00022679"/>
    </source>
</evidence>
<evidence type="ECO:0000313" key="5">
    <source>
        <dbReference type="EMBL" id="GAA5511080.1"/>
    </source>
</evidence>
<keyword evidence="6" id="KW-1185">Reference proteome</keyword>
<dbReference type="InterPro" id="IPR051159">
    <property type="entry name" value="Hexapeptide_acetyltransf"/>
</dbReference>
<sequence>MKLRPLVGAIVSFTYNHVIGHVPSSLVRQVFLRAYLGRLGSGTGIQMRCRFLNGRRISFGDRNVINFGCLLDGRKFNIVTGSDVSIGPEATVLTLGHDPHSPTFEDRGGDVIIGDRVWIGFRAIVLPGVTIGEGAVVAAGAVVTRNVEPFTIVAGVPAKPMGRRRVDLTYQLNYQPWLA</sequence>
<dbReference type="PROSITE" id="PS00101">
    <property type="entry name" value="HEXAPEP_TRANSFERASES"/>
    <property type="match status" value="1"/>
</dbReference>
<dbReference type="PANTHER" id="PTHR23416">
    <property type="entry name" value="SIALIC ACID SYNTHASE-RELATED"/>
    <property type="match status" value="1"/>
</dbReference>
<dbReference type="PANTHER" id="PTHR23416:SF23">
    <property type="entry name" value="ACETYLTRANSFERASE C18B11.09C-RELATED"/>
    <property type="match status" value="1"/>
</dbReference>
<evidence type="ECO:0000256" key="1">
    <source>
        <dbReference type="ARBA" id="ARBA00007274"/>
    </source>
</evidence>
<dbReference type="InterPro" id="IPR001451">
    <property type="entry name" value="Hexapep"/>
</dbReference>
<dbReference type="Gene3D" id="2.160.10.10">
    <property type="entry name" value="Hexapeptide repeat proteins"/>
    <property type="match status" value="1"/>
</dbReference>
<dbReference type="CDD" id="cd04647">
    <property type="entry name" value="LbH_MAT_like"/>
    <property type="match status" value="1"/>
</dbReference>
<protein>
    <submittedName>
        <fullName evidence="5">Galactoside O-acetyltransferase</fullName>
    </submittedName>
</protein>